<dbReference type="PANTHER" id="PTHR47036">
    <property type="entry name" value="COBALT-FACTOR III C(17)-METHYLTRANSFERASE-RELATED"/>
    <property type="match status" value="1"/>
</dbReference>
<keyword evidence="2" id="KW-0169">Cobalamin biosynthesis</keyword>
<accession>A0ABD4T2M8</accession>
<proteinExistence type="predicted"/>
<dbReference type="InterPro" id="IPR006363">
    <property type="entry name" value="Cbl_synth_CobJ/CibH_dom"/>
</dbReference>
<protein>
    <submittedName>
        <fullName evidence="10">Precorrin-3B C(17)-methyltransferase</fullName>
        <ecNumber evidence="10">2.1.1.131</ecNumber>
    </submittedName>
</protein>
<feature type="domain" description="Cobalamin biosynthesis central region" evidence="9">
    <location>
        <begin position="141"/>
        <end position="228"/>
    </location>
</feature>
<sequence length="621" mass="66309">MRQFENFQPLIAIATTAQAARTLTPLSQNGLLTLWVPASLGPLPHTQAYRGSLRDHLQAQWPQVRGVIFGLALGATVRLIAPLLRDKATDPAVLVVDAQGRHVLSVCGGHQGGADQLAQTVGALLQAQPILTGASACAQWPGLDTLGRPFGWHRGEGDWLEVSAAIARGQPVQVQQLAGSQLWRSTLPTSHPLNDPGDPDASATPAAIVWIHCQPAPPLPGPTVAWYPRVLWIGVGCERGSSAALIHQAMESVLADHRLHPQAIAGVASLDLKQDEAGLQQVCADHHWPLQCFSADTLAAIAVPNPSPIVTQAVGTPSVAEAAALQAAQQASQGLTDPPPRLLAPKQIFRQPGESGAVTVAIAQASREWIGRPGQLWLVGCGPGQIDQMTPAAQSAITQADVVIGYTLYLDLVRSRFRPGQIIEGSAITQEQARAKRAVTLAQWGLQVAVVSSGDAGIYGMAGLVMEELETQRWDGQAPGLEIFPGISALQAAAARVGTPLMHDFCAISLSDLLTPWPVIEQRLEAAATADFVTALYNPKSKTRQTQLQQAQNIFLAHRDPDTPVAAVRAAYRDQESQQYSTLSQLHTLDVDMLTLVLIGNQSTRRYGDWIITPRGYSGFQ</sequence>
<evidence type="ECO:0000256" key="3">
    <source>
        <dbReference type="ARBA" id="ARBA00022603"/>
    </source>
</evidence>
<dbReference type="RefSeq" id="WP_166281541.1">
    <property type="nucleotide sequence ID" value="NZ_JTHE03000045.1"/>
</dbReference>
<dbReference type="Gene3D" id="3.30.420.180">
    <property type="entry name" value="CobE/GbiG C-terminal domain"/>
    <property type="match status" value="1"/>
</dbReference>
<dbReference type="SUPFAM" id="SSF159664">
    <property type="entry name" value="CobE/GbiG C-terminal domain-like"/>
    <property type="match status" value="1"/>
</dbReference>
<dbReference type="InterPro" id="IPR002750">
    <property type="entry name" value="CobE/GbiG_C"/>
</dbReference>
<evidence type="ECO:0000259" key="9">
    <source>
        <dbReference type="Pfam" id="PF11761"/>
    </source>
</evidence>
<keyword evidence="11" id="KW-1185">Reference proteome</keyword>
<evidence type="ECO:0000256" key="5">
    <source>
        <dbReference type="ARBA" id="ARBA00022691"/>
    </source>
</evidence>
<dbReference type="NCBIfam" id="TIGR01466">
    <property type="entry name" value="cobJ_cbiH"/>
    <property type="match status" value="1"/>
</dbReference>
<dbReference type="EC" id="2.1.1.131" evidence="10"/>
<keyword evidence="3 10" id="KW-0489">Methyltransferase</keyword>
<dbReference type="InterPro" id="IPR021745">
    <property type="entry name" value="CbiG_mid"/>
</dbReference>
<dbReference type="Pfam" id="PF11761">
    <property type="entry name" value="CbiG_mid"/>
    <property type="match status" value="1"/>
</dbReference>
<dbReference type="PANTHER" id="PTHR47036:SF1">
    <property type="entry name" value="COBALT-FACTOR III C(17)-METHYLTRANSFERASE-RELATED"/>
    <property type="match status" value="1"/>
</dbReference>
<evidence type="ECO:0000259" key="6">
    <source>
        <dbReference type="Pfam" id="PF00590"/>
    </source>
</evidence>
<dbReference type="InterPro" id="IPR051810">
    <property type="entry name" value="Precorrin_MeTrfase"/>
</dbReference>
<name>A0ABD4T2M8_9CYAN</name>
<dbReference type="InterPro" id="IPR036518">
    <property type="entry name" value="CobE/GbiG_C_sf"/>
</dbReference>
<dbReference type="GO" id="GO:0032259">
    <property type="term" value="P:methylation"/>
    <property type="evidence" value="ECO:0007669"/>
    <property type="project" value="UniProtKB-KW"/>
</dbReference>
<organism evidence="10 11">
    <name type="scientific">Lyngbya confervoides BDU141951</name>
    <dbReference type="NCBI Taxonomy" id="1574623"/>
    <lineage>
        <taxon>Bacteria</taxon>
        <taxon>Bacillati</taxon>
        <taxon>Cyanobacteriota</taxon>
        <taxon>Cyanophyceae</taxon>
        <taxon>Oscillatoriophycideae</taxon>
        <taxon>Oscillatoriales</taxon>
        <taxon>Microcoleaceae</taxon>
        <taxon>Lyngbya</taxon>
    </lineage>
</organism>
<comment type="pathway">
    <text evidence="1">Cofactor biosynthesis; adenosylcobalamin biosynthesis.</text>
</comment>
<dbReference type="EMBL" id="JTHE03000045">
    <property type="protein sequence ID" value="MCM1982865.1"/>
    <property type="molecule type" value="Genomic_DNA"/>
</dbReference>
<dbReference type="CDD" id="cd11646">
    <property type="entry name" value="Precorrin_3B_C17_MT"/>
    <property type="match status" value="1"/>
</dbReference>
<evidence type="ECO:0000256" key="2">
    <source>
        <dbReference type="ARBA" id="ARBA00022573"/>
    </source>
</evidence>
<dbReference type="InterPro" id="IPR021744">
    <property type="entry name" value="CbiG_N"/>
</dbReference>
<evidence type="ECO:0000259" key="8">
    <source>
        <dbReference type="Pfam" id="PF11760"/>
    </source>
</evidence>
<dbReference type="Gene3D" id="3.30.950.10">
    <property type="entry name" value="Methyltransferase, Cobalt-precorrin-4 Transmethylase, Domain 2"/>
    <property type="match status" value="1"/>
</dbReference>
<dbReference type="GO" id="GO:0030789">
    <property type="term" value="F:precorrin-3B C17-methyltransferase activity"/>
    <property type="evidence" value="ECO:0007669"/>
    <property type="project" value="UniProtKB-EC"/>
</dbReference>
<feature type="domain" description="CobE/GbiG C-terminal" evidence="7">
    <location>
        <begin position="231"/>
        <end position="363"/>
    </location>
</feature>
<dbReference type="SUPFAM" id="SSF53790">
    <property type="entry name" value="Tetrapyrrole methylase"/>
    <property type="match status" value="1"/>
</dbReference>
<dbReference type="InterPro" id="IPR014776">
    <property type="entry name" value="4pyrrole_Mease_sub2"/>
</dbReference>
<dbReference type="InterPro" id="IPR000878">
    <property type="entry name" value="4pyrrol_Mease"/>
</dbReference>
<reference evidence="10 11" key="1">
    <citation type="journal article" date="2015" name="Genome Announc.">
        <title>Draft Genome Sequence of Filamentous Marine Cyanobacterium Lyngbya confervoides Strain BDU141951.</title>
        <authorList>
            <person name="Chandrababunaidu M.M."/>
            <person name="Sen D."/>
            <person name="Tripathy S."/>
        </authorList>
    </citation>
    <scope>NUCLEOTIDE SEQUENCE [LARGE SCALE GENOMIC DNA]</scope>
    <source>
        <strain evidence="10 11">BDU141951</strain>
    </source>
</reference>
<dbReference type="InterPro" id="IPR035996">
    <property type="entry name" value="4pyrrol_Methylase_sf"/>
</dbReference>
<keyword evidence="4 10" id="KW-0808">Transferase</keyword>
<evidence type="ECO:0000256" key="1">
    <source>
        <dbReference type="ARBA" id="ARBA00004953"/>
    </source>
</evidence>
<dbReference type="Proteomes" id="UP000031561">
    <property type="component" value="Unassembled WGS sequence"/>
</dbReference>
<dbReference type="Gene3D" id="3.40.50.11220">
    <property type="match status" value="1"/>
</dbReference>
<dbReference type="AlphaFoldDB" id="A0ABD4T2M8"/>
<comment type="caution">
    <text evidence="10">The sequence shown here is derived from an EMBL/GenBank/DDBJ whole genome shotgun (WGS) entry which is preliminary data.</text>
</comment>
<dbReference type="SUPFAM" id="SSF159672">
    <property type="entry name" value="CbiG N-terminal domain-like"/>
    <property type="match status" value="1"/>
</dbReference>
<dbReference type="Pfam" id="PF01890">
    <property type="entry name" value="CbiG_C"/>
    <property type="match status" value="1"/>
</dbReference>
<feature type="domain" description="Tetrapyrrole methylase" evidence="6">
    <location>
        <begin position="376"/>
        <end position="585"/>
    </location>
</feature>
<evidence type="ECO:0000313" key="11">
    <source>
        <dbReference type="Proteomes" id="UP000031561"/>
    </source>
</evidence>
<dbReference type="GO" id="GO:0009236">
    <property type="term" value="P:cobalamin biosynthetic process"/>
    <property type="evidence" value="ECO:0007669"/>
    <property type="project" value="UniProtKB-KW"/>
</dbReference>
<dbReference type="InterPro" id="IPR014777">
    <property type="entry name" value="4pyrrole_Mease_sub1"/>
</dbReference>
<dbReference type="Pfam" id="PF00590">
    <property type="entry name" value="TP_methylase"/>
    <property type="match status" value="1"/>
</dbReference>
<evidence type="ECO:0000256" key="4">
    <source>
        <dbReference type="ARBA" id="ARBA00022679"/>
    </source>
</evidence>
<gene>
    <name evidence="10" type="primary">cobJ</name>
    <name evidence="10" type="ORF">QQ91_0008520</name>
</gene>
<dbReference type="Pfam" id="PF11760">
    <property type="entry name" value="CbiG_N"/>
    <property type="match status" value="1"/>
</dbReference>
<keyword evidence="5" id="KW-0949">S-adenosyl-L-methionine</keyword>
<evidence type="ECO:0000313" key="10">
    <source>
        <dbReference type="EMBL" id="MCM1982865.1"/>
    </source>
</evidence>
<feature type="domain" description="Cobalamin synthesis G N-terminal" evidence="8">
    <location>
        <begin position="56"/>
        <end position="135"/>
    </location>
</feature>
<dbReference type="Gene3D" id="3.40.1010.10">
    <property type="entry name" value="Cobalt-precorrin-4 Transmethylase, Domain 1"/>
    <property type="match status" value="1"/>
</dbReference>
<evidence type="ECO:0000259" key="7">
    <source>
        <dbReference type="Pfam" id="PF01890"/>
    </source>
</evidence>
<dbReference type="InterPro" id="IPR038029">
    <property type="entry name" value="GbiG_N_sf"/>
</dbReference>